<keyword evidence="3" id="KW-1185">Reference proteome</keyword>
<protein>
    <submittedName>
        <fullName evidence="2">Uncharacterized protein</fullName>
    </submittedName>
</protein>
<organism evidence="2">
    <name type="scientific">Oryza meridionalis</name>
    <dbReference type="NCBI Taxonomy" id="40149"/>
    <lineage>
        <taxon>Eukaryota</taxon>
        <taxon>Viridiplantae</taxon>
        <taxon>Streptophyta</taxon>
        <taxon>Embryophyta</taxon>
        <taxon>Tracheophyta</taxon>
        <taxon>Spermatophyta</taxon>
        <taxon>Magnoliopsida</taxon>
        <taxon>Liliopsida</taxon>
        <taxon>Poales</taxon>
        <taxon>Poaceae</taxon>
        <taxon>BOP clade</taxon>
        <taxon>Oryzoideae</taxon>
        <taxon>Oryzeae</taxon>
        <taxon>Oryzinae</taxon>
        <taxon>Oryza</taxon>
    </lineage>
</organism>
<dbReference type="Gramene" id="OMERI01G01230.1">
    <property type="protein sequence ID" value="OMERI01G01230.1"/>
    <property type="gene ID" value="OMERI01G01230"/>
</dbReference>
<feature type="compositionally biased region" description="Basic residues" evidence="1">
    <location>
        <begin position="64"/>
        <end position="75"/>
    </location>
</feature>
<dbReference type="EnsemblPlants" id="OMERI01G01230.1">
    <property type="protein sequence ID" value="OMERI01G01230.1"/>
    <property type="gene ID" value="OMERI01G01230"/>
</dbReference>
<feature type="region of interest" description="Disordered" evidence="1">
    <location>
        <begin position="1"/>
        <end position="86"/>
    </location>
</feature>
<dbReference type="AlphaFoldDB" id="A0A0E0BWE1"/>
<name>A0A0E0BWE1_9ORYZ</name>
<reference evidence="2" key="1">
    <citation type="submission" date="2015-04" db="UniProtKB">
        <authorList>
            <consortium name="EnsemblPlants"/>
        </authorList>
    </citation>
    <scope>IDENTIFICATION</scope>
</reference>
<reference evidence="2" key="2">
    <citation type="submission" date="2018-05" db="EMBL/GenBank/DDBJ databases">
        <title>OmerRS3 (Oryza meridionalis Reference Sequence Version 3).</title>
        <authorList>
            <person name="Zhang J."/>
            <person name="Kudrna D."/>
            <person name="Lee S."/>
            <person name="Talag J."/>
            <person name="Welchert J."/>
            <person name="Wing R.A."/>
        </authorList>
    </citation>
    <scope>NUCLEOTIDE SEQUENCE [LARGE SCALE GENOMIC DNA]</scope>
    <source>
        <strain evidence="2">cv. OR44</strain>
    </source>
</reference>
<evidence type="ECO:0000313" key="2">
    <source>
        <dbReference type="EnsemblPlants" id="OMERI01G01230.1"/>
    </source>
</evidence>
<dbReference type="Proteomes" id="UP000008021">
    <property type="component" value="Chromosome 1"/>
</dbReference>
<accession>A0A0E0BWE1</accession>
<evidence type="ECO:0000256" key="1">
    <source>
        <dbReference type="SAM" id="MobiDB-lite"/>
    </source>
</evidence>
<sequence>MAERERNQAEQAEWSGCNVGEDEDRAAAPGSDVWGEDSVPVAGGSPSLLVLSRSTAGKEGLLARRPRQRLARRRVGAAGHGGEEGP</sequence>
<dbReference type="HOGENOM" id="CLU_2501700_0_0_1"/>
<proteinExistence type="predicted"/>
<evidence type="ECO:0000313" key="3">
    <source>
        <dbReference type="Proteomes" id="UP000008021"/>
    </source>
</evidence>